<dbReference type="EMBL" id="PFWU01000025">
    <property type="protein sequence ID" value="PJA45670.1"/>
    <property type="molecule type" value="Genomic_DNA"/>
</dbReference>
<dbReference type="Proteomes" id="UP000229385">
    <property type="component" value="Unassembled WGS sequence"/>
</dbReference>
<dbReference type="InterPro" id="IPR011962">
    <property type="entry name" value="dCTP_deaminase"/>
</dbReference>
<dbReference type="Pfam" id="PF22769">
    <property type="entry name" value="DCD"/>
    <property type="match status" value="1"/>
</dbReference>
<evidence type="ECO:0000256" key="2">
    <source>
        <dbReference type="ARBA" id="ARBA00023080"/>
    </source>
</evidence>
<dbReference type="InterPro" id="IPR036157">
    <property type="entry name" value="dUTPase-like_sf"/>
</dbReference>
<organism evidence="3 4">
    <name type="scientific">Candidatus Uhrbacteria bacterium CG_4_9_14_3_um_filter_50_9</name>
    <dbReference type="NCBI Taxonomy" id="1975035"/>
    <lineage>
        <taxon>Bacteria</taxon>
        <taxon>Candidatus Uhriibacteriota</taxon>
    </lineage>
</organism>
<keyword evidence="2" id="KW-0546">Nucleotide metabolism</keyword>
<name>A0A2M7XCQ6_9BACT</name>
<keyword evidence="1" id="KW-0378">Hydrolase</keyword>
<evidence type="ECO:0000313" key="4">
    <source>
        <dbReference type="Proteomes" id="UP000229385"/>
    </source>
</evidence>
<dbReference type="PANTHER" id="PTHR42680">
    <property type="entry name" value="DCTP DEAMINASE"/>
    <property type="match status" value="1"/>
</dbReference>
<dbReference type="CDD" id="cd07557">
    <property type="entry name" value="trimeric_dUTPase"/>
    <property type="match status" value="1"/>
</dbReference>
<gene>
    <name evidence="3" type="ORF">CO174_01915</name>
</gene>
<comment type="caution">
    <text evidence="3">The sequence shown here is derived from an EMBL/GenBank/DDBJ whole genome shotgun (WGS) entry which is preliminary data.</text>
</comment>
<protein>
    <submittedName>
        <fullName evidence="3">Uncharacterized protein</fullName>
    </submittedName>
</protein>
<dbReference type="SUPFAM" id="SSF51283">
    <property type="entry name" value="dUTPase-like"/>
    <property type="match status" value="1"/>
</dbReference>
<dbReference type="GO" id="GO:0008829">
    <property type="term" value="F:dCTP deaminase activity"/>
    <property type="evidence" value="ECO:0007669"/>
    <property type="project" value="InterPro"/>
</dbReference>
<dbReference type="PANTHER" id="PTHR42680:SF3">
    <property type="entry name" value="DCTP DEAMINASE"/>
    <property type="match status" value="1"/>
</dbReference>
<sequence length="218" mass="24713">MSVLTRSEIVSAIKSNDLVFTPALDKFQMQPHAVDLRLGYKFLIPRNWTVDEEGRRAINVSIDDMDAHREQFDEIQLQPGQYFDLLPNEFVIATSLERIEMNAGNLMAILFPRTSTNRRGINLSLSGIIDTGYKGNLIFPMKNEAGDQVLRVYPGERVCQVIFQKLSDSLTPDEANLHGMTEAKYTESSSPSFKLDKDDERQLLVNGKLDELKNQFGL</sequence>
<dbReference type="InterPro" id="IPR033704">
    <property type="entry name" value="dUTPase_trimeric"/>
</dbReference>
<evidence type="ECO:0000256" key="1">
    <source>
        <dbReference type="ARBA" id="ARBA00022801"/>
    </source>
</evidence>
<dbReference type="GO" id="GO:0006229">
    <property type="term" value="P:dUTP biosynthetic process"/>
    <property type="evidence" value="ECO:0007669"/>
    <property type="project" value="InterPro"/>
</dbReference>
<evidence type="ECO:0000313" key="3">
    <source>
        <dbReference type="EMBL" id="PJA45670.1"/>
    </source>
</evidence>
<reference evidence="4" key="1">
    <citation type="submission" date="2017-09" db="EMBL/GenBank/DDBJ databases">
        <title>Depth-based differentiation of microbial function through sediment-hosted aquifers and enrichment of novel symbionts in the deep terrestrial subsurface.</title>
        <authorList>
            <person name="Probst A.J."/>
            <person name="Ladd B."/>
            <person name="Jarett J.K."/>
            <person name="Geller-Mcgrath D.E."/>
            <person name="Sieber C.M.K."/>
            <person name="Emerson J.B."/>
            <person name="Anantharaman K."/>
            <person name="Thomas B.C."/>
            <person name="Malmstrom R."/>
            <person name="Stieglmeier M."/>
            <person name="Klingl A."/>
            <person name="Woyke T."/>
            <person name="Ryan C.M."/>
            <person name="Banfield J.F."/>
        </authorList>
    </citation>
    <scope>NUCLEOTIDE SEQUENCE [LARGE SCALE GENOMIC DNA]</scope>
</reference>
<proteinExistence type="predicted"/>
<dbReference type="Gene3D" id="2.70.40.10">
    <property type="match status" value="1"/>
</dbReference>
<dbReference type="AlphaFoldDB" id="A0A2M7XCQ6"/>
<accession>A0A2M7XCQ6</accession>